<keyword evidence="1" id="KW-1133">Transmembrane helix</keyword>
<dbReference type="PANTHER" id="PTHR36840:SF1">
    <property type="entry name" value="BLL5714 PROTEIN"/>
    <property type="match status" value="1"/>
</dbReference>
<dbReference type="EMBL" id="BOMI01000134">
    <property type="protein sequence ID" value="GID78011.1"/>
    <property type="molecule type" value="Genomic_DNA"/>
</dbReference>
<dbReference type="PANTHER" id="PTHR36840">
    <property type="entry name" value="BLL5714 PROTEIN"/>
    <property type="match status" value="1"/>
</dbReference>
<feature type="transmembrane region" description="Helical" evidence="1">
    <location>
        <begin position="118"/>
        <end position="137"/>
    </location>
</feature>
<name>A0ABQ3YDG0_9ACTN</name>
<evidence type="ECO:0000256" key="1">
    <source>
        <dbReference type="SAM" id="Phobius"/>
    </source>
</evidence>
<feature type="transmembrane region" description="Helical" evidence="1">
    <location>
        <begin position="344"/>
        <end position="362"/>
    </location>
</feature>
<feature type="transmembrane region" description="Helical" evidence="1">
    <location>
        <begin position="215"/>
        <end position="233"/>
    </location>
</feature>
<proteinExistence type="predicted"/>
<keyword evidence="1" id="KW-0472">Membrane</keyword>
<feature type="transmembrane region" description="Helical" evidence="1">
    <location>
        <begin position="175"/>
        <end position="194"/>
    </location>
</feature>
<dbReference type="Pfam" id="PF06772">
    <property type="entry name" value="LtrA"/>
    <property type="match status" value="1"/>
</dbReference>
<sequence>MTSPTRQFLAPMRARSADEPHRVATPLELFFDLCFVVAVAQAALPLHHSISEHHVGHGLYGYLTVFFAIWWAWMNFTWFASAYDTDDDVYRITTLVQIGGALVLAAGVEAAFERTDFLVITIGYVIMRLALVSQWLRAARSDAPRRLTAYRYAIGVTAVQVLWLLRLLIPHDSPWITPAFVALALLELAVPVWAEAAPGGPTTYHPHHITERYGLFTIIVLGEAVLSATVAFQSAFDEGEHEAELISLAVSAIVVVFALWWLYFDRSAHHLITRLRTSLMWGYGHYFIFAAAAAVGAGIGVNVDYVTHHAEISGRPAAYAIAVPVAVYLFFVWLLHIRPHQSGPLLLVYPAFVVLCLLTPLVPGPVEVLAVLLVVLVAITMTLGRRVPDRIG</sequence>
<dbReference type="RefSeq" id="WP_203772532.1">
    <property type="nucleotide sequence ID" value="NZ_BAAABO010000022.1"/>
</dbReference>
<evidence type="ECO:0000313" key="2">
    <source>
        <dbReference type="EMBL" id="GID78011.1"/>
    </source>
</evidence>
<feature type="transmembrane region" description="Helical" evidence="1">
    <location>
        <begin position="92"/>
        <end position="112"/>
    </location>
</feature>
<dbReference type="InterPro" id="IPR010640">
    <property type="entry name" value="Low_temperature_requirement_A"/>
</dbReference>
<feature type="transmembrane region" description="Helical" evidence="1">
    <location>
        <begin position="29"/>
        <end position="47"/>
    </location>
</feature>
<feature type="transmembrane region" description="Helical" evidence="1">
    <location>
        <begin position="317"/>
        <end position="337"/>
    </location>
</feature>
<feature type="transmembrane region" description="Helical" evidence="1">
    <location>
        <begin position="245"/>
        <end position="264"/>
    </location>
</feature>
<comment type="caution">
    <text evidence="2">The sequence shown here is derived from an EMBL/GenBank/DDBJ whole genome shotgun (WGS) entry which is preliminary data.</text>
</comment>
<feature type="transmembrane region" description="Helical" evidence="1">
    <location>
        <begin position="149"/>
        <end position="169"/>
    </location>
</feature>
<accession>A0ABQ3YDG0</accession>
<evidence type="ECO:0000313" key="3">
    <source>
        <dbReference type="Proteomes" id="UP000609879"/>
    </source>
</evidence>
<organism evidence="2 3">
    <name type="scientific">Paractinoplanes deccanensis</name>
    <dbReference type="NCBI Taxonomy" id="113561"/>
    <lineage>
        <taxon>Bacteria</taxon>
        <taxon>Bacillati</taxon>
        <taxon>Actinomycetota</taxon>
        <taxon>Actinomycetes</taxon>
        <taxon>Micromonosporales</taxon>
        <taxon>Micromonosporaceae</taxon>
        <taxon>Paractinoplanes</taxon>
    </lineage>
</organism>
<keyword evidence="1" id="KW-0812">Transmembrane</keyword>
<feature type="transmembrane region" description="Helical" evidence="1">
    <location>
        <begin position="59"/>
        <end position="80"/>
    </location>
</feature>
<keyword evidence="3" id="KW-1185">Reference proteome</keyword>
<dbReference type="Proteomes" id="UP000609879">
    <property type="component" value="Unassembled WGS sequence"/>
</dbReference>
<protein>
    <submittedName>
        <fullName evidence="2">Membrane protein</fullName>
    </submittedName>
</protein>
<feature type="transmembrane region" description="Helical" evidence="1">
    <location>
        <begin position="368"/>
        <end position="384"/>
    </location>
</feature>
<reference evidence="2 3" key="1">
    <citation type="submission" date="2021-01" db="EMBL/GenBank/DDBJ databases">
        <title>Whole genome shotgun sequence of Actinoplanes deccanensis NBRC 13994.</title>
        <authorList>
            <person name="Komaki H."/>
            <person name="Tamura T."/>
        </authorList>
    </citation>
    <scope>NUCLEOTIDE SEQUENCE [LARGE SCALE GENOMIC DNA]</scope>
    <source>
        <strain evidence="2 3">NBRC 13994</strain>
    </source>
</reference>
<feature type="transmembrane region" description="Helical" evidence="1">
    <location>
        <begin position="285"/>
        <end position="305"/>
    </location>
</feature>
<gene>
    <name evidence="2" type="ORF">Ade02nite_66520</name>
</gene>